<evidence type="ECO:0000256" key="2">
    <source>
        <dbReference type="ARBA" id="ARBA00008061"/>
    </source>
</evidence>
<keyword evidence="6" id="KW-0326">Glycosidase</keyword>
<dbReference type="OrthoDB" id="550577at2759"/>
<evidence type="ECO:0000256" key="6">
    <source>
        <dbReference type="ARBA" id="ARBA00023295"/>
    </source>
</evidence>
<dbReference type="Proteomes" id="UP000193689">
    <property type="component" value="Unassembled WGS sequence"/>
</dbReference>
<dbReference type="InterPro" id="IPR017853">
    <property type="entry name" value="GH"/>
</dbReference>
<evidence type="ECO:0000256" key="5">
    <source>
        <dbReference type="ARBA" id="ARBA00023277"/>
    </source>
</evidence>
<dbReference type="GO" id="GO:0005509">
    <property type="term" value="F:calcium ion binding"/>
    <property type="evidence" value="ECO:0007669"/>
    <property type="project" value="InterPro"/>
</dbReference>
<protein>
    <submittedName>
        <fullName evidence="9">Alpha amylase</fullName>
    </submittedName>
</protein>
<comment type="caution">
    <text evidence="9">The sequence shown here is derived from an EMBL/GenBank/DDBJ whole genome shotgun (WGS) entry which is preliminary data.</text>
</comment>
<organism evidence="9 10">
    <name type="scientific">Pseudomassariella vexata</name>
    <dbReference type="NCBI Taxonomy" id="1141098"/>
    <lineage>
        <taxon>Eukaryota</taxon>
        <taxon>Fungi</taxon>
        <taxon>Dikarya</taxon>
        <taxon>Ascomycota</taxon>
        <taxon>Pezizomycotina</taxon>
        <taxon>Sordariomycetes</taxon>
        <taxon>Xylariomycetidae</taxon>
        <taxon>Amphisphaeriales</taxon>
        <taxon>Pseudomassariaceae</taxon>
        <taxon>Pseudomassariella</taxon>
    </lineage>
</organism>
<evidence type="ECO:0000256" key="4">
    <source>
        <dbReference type="ARBA" id="ARBA00022801"/>
    </source>
</evidence>
<dbReference type="SUPFAM" id="SSF51011">
    <property type="entry name" value="Glycosyl hydrolase domain"/>
    <property type="match status" value="1"/>
</dbReference>
<dbReference type="PANTHER" id="PTHR43447">
    <property type="entry name" value="ALPHA-AMYLASE"/>
    <property type="match status" value="1"/>
</dbReference>
<keyword evidence="10" id="KW-1185">Reference proteome</keyword>
<comment type="similarity">
    <text evidence="2">Belongs to the glycosyl hydrolase 13 family.</text>
</comment>
<dbReference type="GeneID" id="63774655"/>
<dbReference type="EMBL" id="MCFJ01000008">
    <property type="protein sequence ID" value="ORY63316.1"/>
    <property type="molecule type" value="Genomic_DNA"/>
</dbReference>
<evidence type="ECO:0000313" key="10">
    <source>
        <dbReference type="Proteomes" id="UP000193689"/>
    </source>
</evidence>
<accession>A0A1Y2DW06</accession>
<dbReference type="GO" id="GO:0005975">
    <property type="term" value="P:carbohydrate metabolic process"/>
    <property type="evidence" value="ECO:0007669"/>
    <property type="project" value="InterPro"/>
</dbReference>
<keyword evidence="5" id="KW-0119">Carbohydrate metabolism</keyword>
<keyword evidence="4" id="KW-0378">Hydrolase</keyword>
<dbReference type="GO" id="GO:0004553">
    <property type="term" value="F:hydrolase activity, hydrolyzing O-glycosyl compounds"/>
    <property type="evidence" value="ECO:0007669"/>
    <property type="project" value="InterPro"/>
</dbReference>
<dbReference type="STRING" id="1141098.A0A1Y2DW06"/>
<evidence type="ECO:0000259" key="8">
    <source>
        <dbReference type="SMART" id="SM00642"/>
    </source>
</evidence>
<evidence type="ECO:0000313" key="9">
    <source>
        <dbReference type="EMBL" id="ORY63316.1"/>
    </source>
</evidence>
<dbReference type="SUPFAM" id="SSF51445">
    <property type="entry name" value="(Trans)glycosidases"/>
    <property type="match status" value="1"/>
</dbReference>
<name>A0A1Y2DW06_9PEZI</name>
<dbReference type="Gene3D" id="2.40.30.140">
    <property type="match status" value="1"/>
</dbReference>
<dbReference type="Gene3D" id="2.60.40.1180">
    <property type="entry name" value="Golgi alpha-mannosidase II"/>
    <property type="match status" value="1"/>
</dbReference>
<dbReference type="InParanoid" id="A0A1Y2DW06"/>
<comment type="cofactor">
    <cofactor evidence="1">
        <name>Ca(2+)</name>
        <dbReference type="ChEBI" id="CHEBI:29108"/>
    </cofactor>
</comment>
<dbReference type="NCBIfam" id="NF006969">
    <property type="entry name" value="PRK09441.1-2"/>
    <property type="match status" value="1"/>
</dbReference>
<dbReference type="InterPro" id="IPR013776">
    <property type="entry name" value="A-amylase_thermo"/>
</dbReference>
<dbReference type="Pfam" id="PF00128">
    <property type="entry name" value="Alpha-amylase"/>
    <property type="match status" value="1"/>
</dbReference>
<feature type="domain" description="Glycosyl hydrolase family 13 catalytic" evidence="8">
    <location>
        <begin position="30"/>
        <end position="421"/>
    </location>
</feature>
<reference evidence="9 10" key="1">
    <citation type="submission" date="2016-07" db="EMBL/GenBank/DDBJ databases">
        <title>Pervasive Adenine N6-methylation of Active Genes in Fungi.</title>
        <authorList>
            <consortium name="DOE Joint Genome Institute"/>
            <person name="Mondo S.J."/>
            <person name="Dannebaum R.O."/>
            <person name="Kuo R.C."/>
            <person name="Labutti K."/>
            <person name="Haridas S."/>
            <person name="Kuo A."/>
            <person name="Salamov A."/>
            <person name="Ahrendt S.R."/>
            <person name="Lipzen A."/>
            <person name="Sullivan W."/>
            <person name="Andreopoulos W.B."/>
            <person name="Clum A."/>
            <person name="Lindquist E."/>
            <person name="Daum C."/>
            <person name="Ramamoorthy G.K."/>
            <person name="Gryganskyi A."/>
            <person name="Culley D."/>
            <person name="Magnuson J.K."/>
            <person name="James T.Y."/>
            <person name="O'Malley M.A."/>
            <person name="Stajich J.E."/>
            <person name="Spatafora J.W."/>
            <person name="Visel A."/>
            <person name="Grigoriev I.V."/>
        </authorList>
    </citation>
    <scope>NUCLEOTIDE SEQUENCE [LARGE SCALE GENOMIC DNA]</scope>
    <source>
        <strain evidence="9 10">CBS 129021</strain>
    </source>
</reference>
<keyword evidence="3" id="KW-0479">Metal-binding</keyword>
<evidence type="ECO:0000256" key="3">
    <source>
        <dbReference type="ARBA" id="ARBA00022723"/>
    </source>
</evidence>
<proteinExistence type="inferred from homology"/>
<dbReference type="RefSeq" id="XP_040714973.1">
    <property type="nucleotide sequence ID" value="XM_040858443.1"/>
</dbReference>
<gene>
    <name evidence="9" type="ORF">BCR38DRAFT_410255</name>
</gene>
<dbReference type="PIRSF" id="PIRSF001021">
    <property type="entry name" value="Alph-amls_thrmst"/>
    <property type="match status" value="1"/>
</dbReference>
<dbReference type="InterPro" id="IPR013780">
    <property type="entry name" value="Glyco_hydro_b"/>
</dbReference>
<dbReference type="Gene3D" id="3.20.20.80">
    <property type="entry name" value="Glycosidases"/>
    <property type="match status" value="1"/>
</dbReference>
<dbReference type="SMART" id="SM00642">
    <property type="entry name" value="Aamy"/>
    <property type="match status" value="1"/>
</dbReference>
<sequence>MALDIIPPTPQARVQESGSQATSVHDVDNPVLFEAFEWNLHSEHQHWRRLRAALPGLKSIGIDSLWLPPGSKGRDAESNGYDIYDAYDLGEFDQKGTVPTKWGSKQDLVNLAADARALGMGLIWDAILNHRAFADTTETVKVVEVDPRVVRRPDRRVDITEPYEIEAWTKFNFAGRGGKYSKFTYNKNHFNGTDWNQTNQKRAIYRFIEDGKDWAQDVGTLQGNADYLMLENLDYTNPEVVQETNEWGKWIIKELRLQGFRLDAVQHYSRNFVNNWAKLLKAKMDPRLFFVGEFWHGDVHMLTQWLDHMSPHFCLYDVPLMYHIARLSTREDTDLRVVFNNTLVEARPQNAVTFIRIHDTQRGQEMDTPINRSFTPHAHALILLRRDGRPCVFFGDLYGIGRPYPEPPTCRGKLPDLCLARKLYAHGPQVDHFDRHDCIGWVRQGTREKPSGMAVILSWGRETHHHEAQEQPVLSMCVGRQHAGQVWTDVLGFEGAAVVIDENGFGNFTCQYNSMACFVNAEAEGRGRFPVSFESDFFRPRVPAALVTMPHGDGLSHL</sequence>
<feature type="region of interest" description="Disordered" evidence="7">
    <location>
        <begin position="1"/>
        <end position="21"/>
    </location>
</feature>
<evidence type="ECO:0000256" key="7">
    <source>
        <dbReference type="SAM" id="MobiDB-lite"/>
    </source>
</evidence>
<dbReference type="AlphaFoldDB" id="A0A1Y2DW06"/>
<dbReference type="InterPro" id="IPR006047">
    <property type="entry name" value="GH13_cat_dom"/>
</dbReference>
<feature type="compositionally biased region" description="Polar residues" evidence="7">
    <location>
        <begin position="12"/>
        <end position="21"/>
    </location>
</feature>
<dbReference type="CDD" id="cd11318">
    <property type="entry name" value="AmyAc_bac_fung_AmyA"/>
    <property type="match status" value="1"/>
</dbReference>
<evidence type="ECO:0000256" key="1">
    <source>
        <dbReference type="ARBA" id="ARBA00001913"/>
    </source>
</evidence>